<accession>X1VS87</accession>
<feature type="non-terminal residue" evidence="1">
    <location>
        <position position="130"/>
    </location>
</feature>
<sequence>MTRGHQRYIRDTALDVFYEQSGVIHRADMIVKDSNITDSIGKLRKLYLIIIGNILLKKRLYEAIVTRDTWVNIEDLLGITKTVQTNEYDLERLYLQIISLLSFFHTLKYKVSQSLKSVGESTINRMEPNK</sequence>
<organism evidence="1">
    <name type="scientific">marine sediment metagenome</name>
    <dbReference type="NCBI Taxonomy" id="412755"/>
    <lineage>
        <taxon>unclassified sequences</taxon>
        <taxon>metagenomes</taxon>
        <taxon>ecological metagenomes</taxon>
    </lineage>
</organism>
<name>X1VS87_9ZZZZ</name>
<comment type="caution">
    <text evidence="1">The sequence shown here is derived from an EMBL/GenBank/DDBJ whole genome shotgun (WGS) entry which is preliminary data.</text>
</comment>
<evidence type="ECO:0000313" key="1">
    <source>
        <dbReference type="EMBL" id="GAJ23542.1"/>
    </source>
</evidence>
<protein>
    <submittedName>
        <fullName evidence="1">Uncharacterized protein</fullName>
    </submittedName>
</protein>
<dbReference type="AlphaFoldDB" id="X1VS87"/>
<reference evidence="1" key="1">
    <citation type="journal article" date="2014" name="Front. Microbiol.">
        <title>High frequency of phylogenetically diverse reductive dehalogenase-homologous genes in deep subseafloor sedimentary metagenomes.</title>
        <authorList>
            <person name="Kawai M."/>
            <person name="Futagami T."/>
            <person name="Toyoda A."/>
            <person name="Takaki Y."/>
            <person name="Nishi S."/>
            <person name="Hori S."/>
            <person name="Arai W."/>
            <person name="Tsubouchi T."/>
            <person name="Morono Y."/>
            <person name="Uchiyama I."/>
            <person name="Ito T."/>
            <person name="Fujiyama A."/>
            <person name="Inagaki F."/>
            <person name="Takami H."/>
        </authorList>
    </citation>
    <scope>NUCLEOTIDE SEQUENCE</scope>
    <source>
        <strain evidence="1">Expedition CK06-06</strain>
    </source>
</reference>
<gene>
    <name evidence="1" type="ORF">S12H4_55876</name>
</gene>
<proteinExistence type="predicted"/>
<dbReference type="EMBL" id="BARW01035893">
    <property type="protein sequence ID" value="GAJ23542.1"/>
    <property type="molecule type" value="Genomic_DNA"/>
</dbReference>